<dbReference type="Gene3D" id="2.70.70.10">
    <property type="entry name" value="Glucose Permease (Domain IIA)"/>
    <property type="match status" value="1"/>
</dbReference>
<evidence type="ECO:0000313" key="21">
    <source>
        <dbReference type="EMBL" id="KGH41966.1"/>
    </source>
</evidence>
<dbReference type="PROSITE" id="PS51093">
    <property type="entry name" value="PTS_EIIA_TYPE_1"/>
    <property type="match status" value="1"/>
</dbReference>
<proteinExistence type="predicted"/>
<evidence type="ECO:0000256" key="5">
    <source>
        <dbReference type="ARBA" id="ARBA00022679"/>
    </source>
</evidence>
<dbReference type="Gene3D" id="3.30.1360.60">
    <property type="entry name" value="Glucose permease domain IIB"/>
    <property type="match status" value="1"/>
</dbReference>
<protein>
    <recommendedName>
        <fullName evidence="14">PTS system sucrose-specific EIIBCA component</fullName>
        <ecNumber evidence="11">2.7.1.211</ecNumber>
    </recommendedName>
    <alternativeName>
        <fullName evidence="15">EIIBCA-Scr</fullName>
    </alternativeName>
</protein>
<dbReference type="InterPro" id="IPR050558">
    <property type="entry name" value="PTS_Sugar-Specific_Components"/>
</dbReference>
<feature type="domain" description="PTS EIIC type-1" evidence="20">
    <location>
        <begin position="111"/>
        <end position="480"/>
    </location>
</feature>
<evidence type="ECO:0000256" key="7">
    <source>
        <dbReference type="ARBA" id="ARBA00022692"/>
    </source>
</evidence>
<keyword evidence="2" id="KW-0813">Transport</keyword>
<dbReference type="InterPro" id="IPR011297">
    <property type="entry name" value="PTS_IIABC_b_glu"/>
</dbReference>
<evidence type="ECO:0000256" key="1">
    <source>
        <dbReference type="ARBA" id="ARBA00004651"/>
    </source>
</evidence>
<keyword evidence="5 21" id="KW-0808">Transferase</keyword>
<dbReference type="CDD" id="cd00212">
    <property type="entry name" value="PTS_IIB_glc"/>
    <property type="match status" value="1"/>
</dbReference>
<dbReference type="NCBIfam" id="TIGR01995">
    <property type="entry name" value="PTS-II-ABC-beta"/>
    <property type="match status" value="1"/>
</dbReference>
<evidence type="ECO:0000256" key="3">
    <source>
        <dbReference type="ARBA" id="ARBA00022475"/>
    </source>
</evidence>
<evidence type="ECO:0000256" key="17">
    <source>
        <dbReference type="SAM" id="Phobius"/>
    </source>
</evidence>
<keyword evidence="3" id="KW-1003">Cell membrane</keyword>
<dbReference type="PANTHER" id="PTHR30175:SF1">
    <property type="entry name" value="PTS SYSTEM ARBUTIN-, CELLOBIOSE-, AND SALICIN-SPECIFIC EIIBC COMPONENT-RELATED"/>
    <property type="match status" value="1"/>
</dbReference>
<evidence type="ECO:0000256" key="9">
    <source>
        <dbReference type="ARBA" id="ARBA00022989"/>
    </source>
</evidence>
<gene>
    <name evidence="21" type="primary">pts27BCA</name>
    <name evidence="21" type="ORF">CMPG5300_2615</name>
</gene>
<comment type="subcellular location">
    <subcellularLocation>
        <location evidence="1">Cell membrane</location>
        <topology evidence="1">Multi-pass membrane protein</topology>
    </subcellularLocation>
</comment>
<feature type="transmembrane region" description="Helical" evidence="17">
    <location>
        <begin position="264"/>
        <end position="288"/>
    </location>
</feature>
<evidence type="ECO:0000256" key="14">
    <source>
        <dbReference type="ARBA" id="ARBA00074554"/>
    </source>
</evidence>
<dbReference type="InterPro" id="IPR013013">
    <property type="entry name" value="PTS_EIIC_1"/>
</dbReference>
<dbReference type="AlphaFoldDB" id="A0AAW3FLI5"/>
<evidence type="ECO:0000259" key="20">
    <source>
        <dbReference type="PROSITE" id="PS51103"/>
    </source>
</evidence>
<feature type="transmembrane region" description="Helical" evidence="17">
    <location>
        <begin position="184"/>
        <end position="208"/>
    </location>
</feature>
<evidence type="ECO:0000256" key="6">
    <source>
        <dbReference type="ARBA" id="ARBA00022683"/>
    </source>
</evidence>
<feature type="transmembrane region" description="Helical" evidence="17">
    <location>
        <begin position="400"/>
        <end position="417"/>
    </location>
</feature>
<dbReference type="GO" id="GO:0005886">
    <property type="term" value="C:plasma membrane"/>
    <property type="evidence" value="ECO:0007669"/>
    <property type="project" value="UniProtKB-SubCell"/>
</dbReference>
<dbReference type="NCBIfam" id="TIGR00830">
    <property type="entry name" value="PTBA"/>
    <property type="match status" value="1"/>
</dbReference>
<feature type="transmembrane region" description="Helical" evidence="17">
    <location>
        <begin position="445"/>
        <end position="467"/>
    </location>
</feature>
<dbReference type="Pfam" id="PF00358">
    <property type="entry name" value="PTS_EIIA_1"/>
    <property type="match status" value="1"/>
</dbReference>
<feature type="transmembrane region" description="Helical" evidence="17">
    <location>
        <begin position="150"/>
        <end position="172"/>
    </location>
</feature>
<feature type="domain" description="PTS EIIB type-1" evidence="19">
    <location>
        <begin position="4"/>
        <end position="86"/>
    </location>
</feature>
<evidence type="ECO:0000256" key="8">
    <source>
        <dbReference type="ARBA" id="ARBA00022777"/>
    </source>
</evidence>
<feature type="active site" description="Phosphocysteine intermediate; for EIIB activity" evidence="16">
    <location>
        <position position="26"/>
    </location>
</feature>
<dbReference type="PROSITE" id="PS00371">
    <property type="entry name" value="PTS_EIIA_TYPE_1_HIS"/>
    <property type="match status" value="1"/>
</dbReference>
<dbReference type="InterPro" id="IPR018113">
    <property type="entry name" value="PTrfase_EIIB_Cys"/>
</dbReference>
<dbReference type="RefSeq" id="WP_047674203.1">
    <property type="nucleotide sequence ID" value="NZ_CM002918.1"/>
</dbReference>
<evidence type="ECO:0000259" key="18">
    <source>
        <dbReference type="PROSITE" id="PS51093"/>
    </source>
</evidence>
<comment type="function">
    <text evidence="12">The phosphoenolpyruvate-dependent sugar phosphotransferase system (sugar PTS), a major carbohydrate active transport system, catalyzes the phosphorylation of incoming sugar substrates concomitantly with their translocation across the cell membrane. This system is involved in sucrose transport.</text>
</comment>
<evidence type="ECO:0000256" key="2">
    <source>
        <dbReference type="ARBA" id="ARBA00022448"/>
    </source>
</evidence>
<accession>A0AAW3FLI5</accession>
<evidence type="ECO:0000256" key="15">
    <source>
        <dbReference type="ARBA" id="ARBA00081008"/>
    </source>
</evidence>
<feature type="transmembrane region" description="Helical" evidence="17">
    <location>
        <begin position="309"/>
        <end position="333"/>
    </location>
</feature>
<dbReference type="GO" id="GO:0016301">
    <property type="term" value="F:kinase activity"/>
    <property type="evidence" value="ECO:0007669"/>
    <property type="project" value="UniProtKB-KW"/>
</dbReference>
<dbReference type="InterPro" id="IPR036878">
    <property type="entry name" value="Glu_permease_IIB"/>
</dbReference>
<keyword evidence="6" id="KW-0598">Phosphotransferase system</keyword>
<evidence type="ECO:0000256" key="10">
    <source>
        <dbReference type="ARBA" id="ARBA00023136"/>
    </source>
</evidence>
<dbReference type="GO" id="GO:0015771">
    <property type="term" value="P:trehalose transport"/>
    <property type="evidence" value="ECO:0007669"/>
    <property type="project" value="TreeGrafter"/>
</dbReference>
<organism evidence="21 22">
    <name type="scientific">Lactiplantibacillus plantarum CMPG5300</name>
    <dbReference type="NCBI Taxonomy" id="1304889"/>
    <lineage>
        <taxon>Bacteria</taxon>
        <taxon>Bacillati</taxon>
        <taxon>Bacillota</taxon>
        <taxon>Bacilli</taxon>
        <taxon>Lactobacillales</taxon>
        <taxon>Lactobacillaceae</taxon>
        <taxon>Lactiplantibacillus</taxon>
    </lineage>
</organism>
<evidence type="ECO:0000259" key="19">
    <source>
        <dbReference type="PROSITE" id="PS51098"/>
    </source>
</evidence>
<keyword evidence="10 17" id="KW-0472">Membrane</keyword>
<dbReference type="Pfam" id="PF02378">
    <property type="entry name" value="PTS_EIIC"/>
    <property type="match status" value="1"/>
</dbReference>
<dbReference type="SUPFAM" id="SSF55604">
    <property type="entry name" value="Glucose permease domain IIB"/>
    <property type="match status" value="1"/>
</dbReference>
<keyword evidence="9 17" id="KW-1133">Transmembrane helix</keyword>
<feature type="transmembrane region" description="Helical" evidence="17">
    <location>
        <begin position="345"/>
        <end position="363"/>
    </location>
</feature>
<keyword evidence="7 17" id="KW-0812">Transmembrane</keyword>
<name>A0AAW3FLI5_LACPN</name>
<dbReference type="PANTHER" id="PTHR30175">
    <property type="entry name" value="PHOSPHOTRANSFERASE SYSTEM TRANSPORT PROTEIN"/>
    <property type="match status" value="1"/>
</dbReference>
<feature type="transmembrane region" description="Helical" evidence="17">
    <location>
        <begin position="116"/>
        <end position="143"/>
    </location>
</feature>
<evidence type="ECO:0000256" key="11">
    <source>
        <dbReference type="ARBA" id="ARBA00044053"/>
    </source>
</evidence>
<dbReference type="GO" id="GO:0090589">
    <property type="term" value="F:protein-phosphocysteine-trehalose phosphotransferase system transporter activity"/>
    <property type="evidence" value="ECO:0007669"/>
    <property type="project" value="TreeGrafter"/>
</dbReference>
<evidence type="ECO:0000256" key="12">
    <source>
        <dbReference type="ARBA" id="ARBA00045139"/>
    </source>
</evidence>
<comment type="caution">
    <text evidence="21">The sequence shown here is derived from an EMBL/GenBank/DDBJ whole genome shotgun (WGS) entry which is preliminary data.</text>
</comment>
<dbReference type="InterPro" id="IPR011055">
    <property type="entry name" value="Dup_hybrid_motif"/>
</dbReference>
<dbReference type="FunFam" id="3.30.1360.60:FF:000001">
    <property type="entry name" value="PTS system glucose-specific IIBC component PtsG"/>
    <property type="match status" value="1"/>
</dbReference>
<dbReference type="EMBL" id="AXZV01000015">
    <property type="protein sequence ID" value="KGH41966.1"/>
    <property type="molecule type" value="Genomic_DNA"/>
</dbReference>
<sequence length="649" mass="68925">MDYKPLAKEILKNIGTKSNVRSITHCVTRVRFVLNDESQANDEVIRDLDGVLDVVKQGGQYQVVIGPSVGSVYDAIIDVANFSDNVINSSEIAAPTSDETEEKGFLNKALGLISSIFIPVLGLLSGAGMIKAILSLCTVIGLLTAKSGTYIILSALGDTLFYFFPIVVGWSAARKFGLKEIYGVTLGAFLVYPTLATAASSTAVTTIFKGTIFALKYKMTFLGIPVALQSYSSTVIPIIIIVWFASYVYKYCDKVIPDVLKMVFVPFFTLLIAGVVSLIVIGPIAMILQNILSDTVLWLVGLNKGIAGFLLGFFWSILVMFGLHWAVIPFFAIDVAHYGYDVINPLIFAGGLAVLGSAIGVAIRARDERVKSMSVAAAISAFFGINEPALYGVLIPRKKVLLTSFLAAGIGGAIAGFSGSKLYSFGASGILGLPCFINPKGIDAGFIGLCISGIVAFVFALIAALIAGAKKDAKSKPAERHLAEHSDVYAPVAGESFDLTTVHDDVFSKLVLGDGIAVKPSDGKVYAPVTGIVRVAYPTGHAVGLASDDGEEVLIHIGIDTVNLEGKHFKMHVAQGMRVKKGDLLVDFDEAAISAAGYDTTVMMVVTKSERLKSVMPTQFGPVTKDTKVLDVELQSNSVESVTAVATND</sequence>
<dbReference type="PROSITE" id="PS01035">
    <property type="entry name" value="PTS_EIIB_TYPE_1_CYS"/>
    <property type="match status" value="1"/>
</dbReference>
<dbReference type="GO" id="GO:0008982">
    <property type="term" value="F:protein-N(PI)-phosphohistidine-sugar phosphotransferase activity"/>
    <property type="evidence" value="ECO:0007669"/>
    <property type="project" value="InterPro"/>
</dbReference>
<dbReference type="EC" id="2.7.1.211" evidence="11"/>
<dbReference type="InterPro" id="IPR001996">
    <property type="entry name" value="PTS_IIB_1"/>
</dbReference>
<dbReference type="Pfam" id="PF00367">
    <property type="entry name" value="PTS_EIIB"/>
    <property type="match status" value="1"/>
</dbReference>
<evidence type="ECO:0000256" key="16">
    <source>
        <dbReference type="PROSITE-ProRule" id="PRU00421"/>
    </source>
</evidence>
<dbReference type="PROSITE" id="PS51098">
    <property type="entry name" value="PTS_EIIB_TYPE_1"/>
    <property type="match status" value="1"/>
</dbReference>
<feature type="transmembrane region" description="Helical" evidence="17">
    <location>
        <begin position="220"/>
        <end position="244"/>
    </location>
</feature>
<evidence type="ECO:0000313" key="22">
    <source>
        <dbReference type="Proteomes" id="UP000029801"/>
    </source>
</evidence>
<comment type="catalytic activity">
    <reaction evidence="13">
        <text>N(pros)-phospho-L-histidyl-[protein](out) + sucrose = sucrose 6(G)-phosphate(in) + L-histidyl-[protein]</text>
        <dbReference type="Rhea" id="RHEA:49236"/>
        <dbReference type="Rhea" id="RHEA-COMP:9745"/>
        <dbReference type="Rhea" id="RHEA-COMP:9746"/>
        <dbReference type="ChEBI" id="CHEBI:17992"/>
        <dbReference type="ChEBI" id="CHEBI:29979"/>
        <dbReference type="ChEBI" id="CHEBI:64837"/>
        <dbReference type="ChEBI" id="CHEBI:91002"/>
        <dbReference type="EC" id="2.7.1.211"/>
    </reaction>
</comment>
<keyword evidence="4" id="KW-0762">Sugar transport</keyword>
<feature type="domain" description="PTS EIIA type-1" evidence="18">
    <location>
        <begin position="504"/>
        <end position="608"/>
    </location>
</feature>
<dbReference type="FunFam" id="2.70.70.10:FF:000001">
    <property type="entry name" value="PTS system glucose-specific IIA component"/>
    <property type="match status" value="1"/>
</dbReference>
<keyword evidence="8" id="KW-0418">Kinase</keyword>
<dbReference type="SUPFAM" id="SSF51261">
    <property type="entry name" value="Duplicated hybrid motif"/>
    <property type="match status" value="1"/>
</dbReference>
<dbReference type="PROSITE" id="PS51103">
    <property type="entry name" value="PTS_EIIC_TYPE_1"/>
    <property type="match status" value="1"/>
</dbReference>
<evidence type="ECO:0000256" key="13">
    <source>
        <dbReference type="ARBA" id="ARBA00048931"/>
    </source>
</evidence>
<dbReference type="Proteomes" id="UP000029801">
    <property type="component" value="Chromosome"/>
</dbReference>
<evidence type="ECO:0000256" key="4">
    <source>
        <dbReference type="ARBA" id="ARBA00022597"/>
    </source>
</evidence>
<reference evidence="21 22" key="1">
    <citation type="journal article" date="2014" name="Genome Announc.">
        <title>Draft Genome Sequence of Lactobacillus plantarum CMPG5300, a Human Vaginal Isolate.</title>
        <authorList>
            <person name="Malik S."/>
            <person name="Siezen R.J."/>
            <person name="Renckens B."/>
            <person name="Vaneechoutte M."/>
            <person name="Vanderleyden J."/>
            <person name="Lebeer S."/>
        </authorList>
    </citation>
    <scope>NUCLEOTIDE SEQUENCE [LARGE SCALE GENOMIC DNA]</scope>
    <source>
        <strain evidence="21 22">CMPG5300</strain>
    </source>
</reference>
<dbReference type="InterPro" id="IPR001127">
    <property type="entry name" value="PTS_EIIA_1_perm"/>
</dbReference>
<dbReference type="InterPro" id="IPR003352">
    <property type="entry name" value="PTS_EIIC"/>
</dbReference>
<dbReference type="GO" id="GO:0009401">
    <property type="term" value="P:phosphoenolpyruvate-dependent sugar phosphotransferase system"/>
    <property type="evidence" value="ECO:0007669"/>
    <property type="project" value="UniProtKB-KW"/>
</dbReference>
<feature type="transmembrane region" description="Helical" evidence="17">
    <location>
        <begin position="375"/>
        <end position="394"/>
    </location>
</feature>